<name>A0A1G9JJU1_9GAMM</name>
<keyword evidence="2" id="KW-1185">Reference proteome</keyword>
<evidence type="ECO:0000313" key="2">
    <source>
        <dbReference type="Proteomes" id="UP000199107"/>
    </source>
</evidence>
<dbReference type="RefSeq" id="WP_089657646.1">
    <property type="nucleotide sequence ID" value="NZ_FNGH01000004.1"/>
</dbReference>
<dbReference type="OrthoDB" id="9798250at2"/>
<dbReference type="PANTHER" id="PTHR36529">
    <property type="entry name" value="SLL1095 PROTEIN"/>
    <property type="match status" value="1"/>
</dbReference>
<reference evidence="2" key="1">
    <citation type="submission" date="2016-10" db="EMBL/GenBank/DDBJ databases">
        <authorList>
            <person name="Varghese N."/>
            <person name="Submissions S."/>
        </authorList>
    </citation>
    <scope>NUCLEOTIDE SEQUENCE [LARGE SCALE GENOMIC DNA]</scope>
    <source>
        <strain evidence="2">AAP</strain>
    </source>
</reference>
<evidence type="ECO:0000313" key="1">
    <source>
        <dbReference type="EMBL" id="SDL37516.1"/>
    </source>
</evidence>
<dbReference type="Gene3D" id="3.90.550.10">
    <property type="entry name" value="Spore Coat Polysaccharide Biosynthesis Protein SpsA, Chain A"/>
    <property type="match status" value="1"/>
</dbReference>
<dbReference type="STRING" id="48727.SAMN05192555_10457"/>
<dbReference type="Proteomes" id="UP000199107">
    <property type="component" value="Unassembled WGS sequence"/>
</dbReference>
<organism evidence="1 2">
    <name type="scientific">Franzmannia pantelleriensis</name>
    <dbReference type="NCBI Taxonomy" id="48727"/>
    <lineage>
        <taxon>Bacteria</taxon>
        <taxon>Pseudomonadati</taxon>
        <taxon>Pseudomonadota</taxon>
        <taxon>Gammaproteobacteria</taxon>
        <taxon>Oceanospirillales</taxon>
        <taxon>Halomonadaceae</taxon>
        <taxon>Franzmannia</taxon>
    </lineage>
</organism>
<protein>
    <recommendedName>
        <fullName evidence="3">Glycosyltransferase</fullName>
    </recommendedName>
</protein>
<dbReference type="InterPro" id="IPR029044">
    <property type="entry name" value="Nucleotide-diphossugar_trans"/>
</dbReference>
<dbReference type="AlphaFoldDB" id="A0A1G9JJU1"/>
<dbReference type="InterPro" id="IPR018641">
    <property type="entry name" value="Trfase_1_rSAM/seldom-assoc"/>
</dbReference>
<proteinExistence type="predicted"/>
<accession>A0A1G9JJU1</accession>
<evidence type="ECO:0008006" key="3">
    <source>
        <dbReference type="Google" id="ProtNLM"/>
    </source>
</evidence>
<dbReference type="NCBIfam" id="TIGR04282">
    <property type="entry name" value="glyco_like_cofC"/>
    <property type="match status" value="1"/>
</dbReference>
<dbReference type="EMBL" id="FNGH01000004">
    <property type="protein sequence ID" value="SDL37516.1"/>
    <property type="molecule type" value="Genomic_DNA"/>
</dbReference>
<gene>
    <name evidence="1" type="ORF">SAMN05192555_10457</name>
</gene>
<sequence length="212" mass="23036">MPADFPLAILAKAPVPGLAKTRLIPALGAKGAAMLHERLLRHTLKVALAATDAKSITLWTALDHCHPVFQELADHHGIILRPQPEGDLGGRIHRALHAMSQPGLLIGTDCPVITPSLLAHCYLALGRADVVMLPAEDGGYGLIGVRHCDPRLFDAITWGTDAVMEETRKRITILGWQLSCPQTVWDIDRPEDLQRLSVAYPALAREADHQSA</sequence>
<dbReference type="SUPFAM" id="SSF53448">
    <property type="entry name" value="Nucleotide-diphospho-sugar transferases"/>
    <property type="match status" value="1"/>
</dbReference>
<dbReference type="Pfam" id="PF09837">
    <property type="entry name" value="DUF2064"/>
    <property type="match status" value="1"/>
</dbReference>
<dbReference type="PANTHER" id="PTHR36529:SF1">
    <property type="entry name" value="GLYCOSYLTRANSFERASE"/>
    <property type="match status" value="1"/>
</dbReference>